<sequence>MAETSFMVGHVHWGCVQHGMKYLEVCSLEINEAFSSQAMPLPTLSNFAESSSSKYRKLHPGFGCKTDCEVNSVRYVDLSSLARFALKFDCVRPCFDS</sequence>
<dbReference type="OrthoDB" id="1174064at2759"/>
<organism evidence="1 2">
    <name type="scientific">Prunus yedoensis var. nudiflora</name>
    <dbReference type="NCBI Taxonomy" id="2094558"/>
    <lineage>
        <taxon>Eukaryota</taxon>
        <taxon>Viridiplantae</taxon>
        <taxon>Streptophyta</taxon>
        <taxon>Embryophyta</taxon>
        <taxon>Tracheophyta</taxon>
        <taxon>Spermatophyta</taxon>
        <taxon>Magnoliopsida</taxon>
        <taxon>eudicotyledons</taxon>
        <taxon>Gunneridae</taxon>
        <taxon>Pentapetalae</taxon>
        <taxon>rosids</taxon>
        <taxon>fabids</taxon>
        <taxon>Rosales</taxon>
        <taxon>Rosaceae</taxon>
        <taxon>Amygdaloideae</taxon>
        <taxon>Amygdaleae</taxon>
        <taxon>Prunus</taxon>
    </lineage>
</organism>
<keyword evidence="2" id="KW-1185">Reference proteome</keyword>
<gene>
    <name evidence="1" type="ORF">Pyn_14167</name>
</gene>
<protein>
    <submittedName>
        <fullName evidence="1">Uncharacterized protein</fullName>
    </submittedName>
</protein>
<dbReference type="Proteomes" id="UP000250321">
    <property type="component" value="Unassembled WGS sequence"/>
</dbReference>
<accession>A0A314Y018</accession>
<comment type="caution">
    <text evidence="1">The sequence shown here is derived from an EMBL/GenBank/DDBJ whole genome shotgun (WGS) entry which is preliminary data.</text>
</comment>
<evidence type="ECO:0000313" key="1">
    <source>
        <dbReference type="EMBL" id="PQP98619.1"/>
    </source>
</evidence>
<dbReference type="AlphaFoldDB" id="A0A314Y018"/>
<dbReference type="EMBL" id="PJQY01001881">
    <property type="protein sequence ID" value="PQP98619.1"/>
    <property type="molecule type" value="Genomic_DNA"/>
</dbReference>
<proteinExistence type="predicted"/>
<evidence type="ECO:0000313" key="2">
    <source>
        <dbReference type="Proteomes" id="UP000250321"/>
    </source>
</evidence>
<reference evidence="1 2" key="1">
    <citation type="submission" date="2018-02" db="EMBL/GenBank/DDBJ databases">
        <title>Draft genome of wild Prunus yedoensis var. nudiflora.</title>
        <authorList>
            <person name="Baek S."/>
            <person name="Kim J.-H."/>
            <person name="Choi K."/>
            <person name="Kim G.-B."/>
            <person name="Cho A."/>
            <person name="Jang H."/>
            <person name="Shin C.-H."/>
            <person name="Yu H.-J."/>
            <person name="Mun J.-H."/>
        </authorList>
    </citation>
    <scope>NUCLEOTIDE SEQUENCE [LARGE SCALE GENOMIC DNA]</scope>
    <source>
        <strain evidence="2">cv. Jeju island</strain>
        <tissue evidence="1">Leaf</tissue>
    </source>
</reference>
<name>A0A314Y018_PRUYE</name>